<name>K1TSA9_9ZZZZ</name>
<dbReference type="AlphaFoldDB" id="K1TSA9"/>
<feature type="non-terminal residue" evidence="2">
    <location>
        <position position="1"/>
    </location>
</feature>
<dbReference type="Gene3D" id="2.60.40.3630">
    <property type="match status" value="1"/>
</dbReference>
<evidence type="ECO:0000259" key="1">
    <source>
        <dbReference type="Pfam" id="PF07523"/>
    </source>
</evidence>
<comment type="caution">
    <text evidence="2">The sequence shown here is derived from an EMBL/GenBank/DDBJ whole genome shotgun (WGS) entry which is preliminary data.</text>
</comment>
<evidence type="ECO:0000313" key="2">
    <source>
        <dbReference type="EMBL" id="EKC72638.1"/>
    </source>
</evidence>
<dbReference type="EMBL" id="AJWY01004348">
    <property type="protein sequence ID" value="EKC72638.1"/>
    <property type="molecule type" value="Genomic_DNA"/>
</dbReference>
<dbReference type="Pfam" id="PF07523">
    <property type="entry name" value="Big_3"/>
    <property type="match status" value="1"/>
</dbReference>
<sequence length="212" mass="22741">SQFYAYSGHNITVIDLDGAMSIAYRVPTKGYPQASGLLTTAYENDENGGVYVYFAENNIPGTIRLLYDRKGQTSPALTTMESGKKVAYALFSPSSGHAEHCICSLIADAEGTIYFKNDSGHLMAYGRMLEGMEIKTQPTKTTYAPGEEFDAAGLTVVGDFGRGVKRNVTAYLIPPADAIQAGDTSVTLKYGKGLTMYQNQPDGNGGMVSNLT</sequence>
<dbReference type="InterPro" id="IPR022038">
    <property type="entry name" value="Ig-like_bact"/>
</dbReference>
<reference evidence="2" key="1">
    <citation type="journal article" date="2013" name="Environ. Microbiol.">
        <title>Microbiota from the distal guts of lean and obese adolescents exhibit partial functional redundancy besides clear differences in community structure.</title>
        <authorList>
            <person name="Ferrer M."/>
            <person name="Ruiz A."/>
            <person name="Lanza F."/>
            <person name="Haange S.B."/>
            <person name="Oberbach A."/>
            <person name="Till H."/>
            <person name="Bargiela R."/>
            <person name="Campoy C."/>
            <person name="Segura M.T."/>
            <person name="Richter M."/>
            <person name="von Bergen M."/>
            <person name="Seifert J."/>
            <person name="Suarez A."/>
        </authorList>
    </citation>
    <scope>NUCLEOTIDE SEQUENCE</scope>
</reference>
<accession>K1TSA9</accession>
<gene>
    <name evidence="2" type="ORF">LEA_06638</name>
</gene>
<feature type="non-terminal residue" evidence="2">
    <location>
        <position position="212"/>
    </location>
</feature>
<organism evidence="2">
    <name type="scientific">human gut metagenome</name>
    <dbReference type="NCBI Taxonomy" id="408170"/>
    <lineage>
        <taxon>unclassified sequences</taxon>
        <taxon>metagenomes</taxon>
        <taxon>organismal metagenomes</taxon>
    </lineage>
</organism>
<feature type="domain" description="Ig-like" evidence="1">
    <location>
        <begin position="136"/>
        <end position="191"/>
    </location>
</feature>
<proteinExistence type="predicted"/>
<protein>
    <submittedName>
        <fullName evidence="2">Dockerin type I repeat protein</fullName>
    </submittedName>
</protein>